<evidence type="ECO:0000313" key="2">
    <source>
        <dbReference type="Proteomes" id="UP000805649"/>
    </source>
</evidence>
<protein>
    <submittedName>
        <fullName evidence="1">Farnesyltransferase alpha subunit ram2</fullName>
    </submittedName>
</protein>
<proteinExistence type="predicted"/>
<comment type="caution">
    <text evidence="1">The sequence shown here is derived from an EMBL/GenBank/DDBJ whole genome shotgun (WGS) entry which is preliminary data.</text>
</comment>
<name>A0ACC3ZHQ1_COLTU</name>
<sequence length="1037" mass="116524">MAIFAPEMRNGLDAVAVNGVPSTNFVNGNGNLKSRLKLDRKASSPMMPAFMVSAPGKVIVFGEHAVVHGKAAIAAAISLRSYLLVTSLSKSRRTVSLRFPDIDLHHTWNIDELPWATFQHPSKKKSYYDLVTELDKDLVEAIQPHLAEVSTHKSDEVRKVHQNSASAFLYIFLSLGHQSFPGCLYTLRSTIPIGAGLGSSASIAVCLAAALLLQLRTLSGPHPDQPPDEARLQVERINRWAFVCEMCIHGNPSGVDNTVATQGKAVVFQRTDYNKPPAVRPLWDFPELPLLLVDTKQAKSTAFEVAKVAKLRTAHPKLVGSILDAIDKVTNTADGLIGADAFDNKSEQSLQEVGELMTINHGLLVSLGVSHPRLERIRELVDHEGIGWTKLTGAGGGGCSITLLKPDVPKEKLGRLESQLEEEGYEKFETTLGGDGVGVLWPAVLKNGMDEDNEGGMEIDVDSFLNADGNEGVEKLVGVHGGAVARPAPTELLQWPGLALLPIRWRHSLTISLSYTTGKQQSQSASGPQQPPKTVNERTLQRFHQTNPHERRLEEAGGLHALTPAERQSWVNASLVHRVANREIYLTNKAEREFWKQVSRESPPIRRLEKQRTTADKSVVYDWGKDKNGRDLGEYPLDQFAVRAAKQAKLTALEVLHRRFIQKREFARDGVSDVTVAAGKATEISQEDIDEERQRRREMAALRKELYGDKMGPYATDPEWDDVVPIPAEEPEGALATIAYPEDYAEVMSYLRAVMVAEEYSPRCLRLTEHVITLNPAHYTVWLYRFKIVEALEIPVVDEIEWLNEVSLEHIKNYQIWHHRQLLLDHHYNRIKGSPDELKRFGRSETEFLTRMLEEDTKNYHVWSYRQYLVRKLGLWTLQELLSTQNWIEEDVRNNSAWSHRFFLVFSDPARSTEGSHATEHDPKVPADVVDREVKYAEEKTLLAPQNQAAWNYLRGVLVKGGRKLATAEAFATQFVKNVGEGEDKEEVRSSHALDFLAEVFAEKGQTEEAVKYLDRLAEKWDPIRAGYWKYRKQQIA</sequence>
<organism evidence="1 2">
    <name type="scientific">Colletotrichum truncatum</name>
    <name type="common">Anthracnose fungus</name>
    <name type="synonym">Colletotrichum capsici</name>
    <dbReference type="NCBI Taxonomy" id="5467"/>
    <lineage>
        <taxon>Eukaryota</taxon>
        <taxon>Fungi</taxon>
        <taxon>Dikarya</taxon>
        <taxon>Ascomycota</taxon>
        <taxon>Pezizomycotina</taxon>
        <taxon>Sordariomycetes</taxon>
        <taxon>Hypocreomycetidae</taxon>
        <taxon>Glomerellales</taxon>
        <taxon>Glomerellaceae</taxon>
        <taxon>Colletotrichum</taxon>
        <taxon>Colletotrichum truncatum species complex</taxon>
    </lineage>
</organism>
<keyword evidence="2" id="KW-1185">Reference proteome</keyword>
<accession>A0ACC3ZHQ1</accession>
<reference evidence="1 2" key="1">
    <citation type="journal article" date="2020" name="Phytopathology">
        <title>Genome Sequence Resources of Colletotrichum truncatum, C. plurivorum, C. musicola, and C. sojae: Four Species Pathogenic to Soybean (Glycine max).</title>
        <authorList>
            <person name="Rogerio F."/>
            <person name="Boufleur T.R."/>
            <person name="Ciampi-Guillardi M."/>
            <person name="Sukno S.A."/>
            <person name="Thon M.R."/>
            <person name="Massola Junior N.S."/>
            <person name="Baroncelli R."/>
        </authorList>
    </citation>
    <scope>NUCLEOTIDE SEQUENCE [LARGE SCALE GENOMIC DNA]</scope>
    <source>
        <strain evidence="1 2">CMES1059</strain>
    </source>
</reference>
<dbReference type="Proteomes" id="UP000805649">
    <property type="component" value="Unassembled WGS sequence"/>
</dbReference>
<gene>
    <name evidence="1" type="ORF">CTRU02_201542</name>
</gene>
<dbReference type="EMBL" id="VUJX02000001">
    <property type="protein sequence ID" value="KAL0943655.1"/>
    <property type="molecule type" value="Genomic_DNA"/>
</dbReference>
<evidence type="ECO:0000313" key="1">
    <source>
        <dbReference type="EMBL" id="KAL0943655.1"/>
    </source>
</evidence>